<evidence type="ECO:0000313" key="11">
    <source>
        <dbReference type="EMBL" id="PFX16261.1"/>
    </source>
</evidence>
<feature type="transmembrane region" description="Helical" evidence="9">
    <location>
        <begin position="308"/>
        <end position="330"/>
    </location>
</feature>
<evidence type="ECO:0000256" key="7">
    <source>
        <dbReference type="ARBA" id="ARBA00023180"/>
    </source>
</evidence>
<dbReference type="OrthoDB" id="5968745at2759"/>
<keyword evidence="11" id="KW-0675">Receptor</keyword>
<evidence type="ECO:0000256" key="9">
    <source>
        <dbReference type="SAM" id="Phobius"/>
    </source>
</evidence>
<dbReference type="PRINTS" id="PR00249">
    <property type="entry name" value="GPCRSECRETIN"/>
</dbReference>
<feature type="transmembrane region" description="Helical" evidence="9">
    <location>
        <begin position="220"/>
        <end position="243"/>
    </location>
</feature>
<dbReference type="InterPro" id="IPR017981">
    <property type="entry name" value="GPCR_2-like_7TM"/>
</dbReference>
<dbReference type="AlphaFoldDB" id="A0A2B4RF69"/>
<keyword evidence="7" id="KW-0325">Glycoprotein</keyword>
<feature type="compositionally biased region" description="Basic and acidic residues" evidence="8">
    <location>
        <begin position="402"/>
        <end position="413"/>
    </location>
</feature>
<keyword evidence="6" id="KW-1015">Disulfide bond</keyword>
<evidence type="ECO:0000256" key="8">
    <source>
        <dbReference type="SAM" id="MobiDB-lite"/>
    </source>
</evidence>
<dbReference type="PROSITE" id="PS50261">
    <property type="entry name" value="G_PROTEIN_RECEP_F2_4"/>
    <property type="match status" value="1"/>
</dbReference>
<evidence type="ECO:0000259" key="10">
    <source>
        <dbReference type="PROSITE" id="PS50261"/>
    </source>
</evidence>
<feature type="transmembrane region" description="Helical" evidence="9">
    <location>
        <begin position="116"/>
        <end position="142"/>
    </location>
</feature>
<evidence type="ECO:0000256" key="6">
    <source>
        <dbReference type="ARBA" id="ARBA00023157"/>
    </source>
</evidence>
<dbReference type="Pfam" id="PF00002">
    <property type="entry name" value="7tm_2"/>
    <property type="match status" value="1"/>
</dbReference>
<comment type="similarity">
    <text evidence="2">Belongs to the G-protein coupled receptor 2 family. Adhesion G-protein coupled receptor (ADGR) subfamily.</text>
</comment>
<evidence type="ECO:0000256" key="3">
    <source>
        <dbReference type="ARBA" id="ARBA00022692"/>
    </source>
</evidence>
<feature type="domain" description="G-protein coupled receptors family 2 profile 2" evidence="10">
    <location>
        <begin position="117"/>
        <end position="359"/>
    </location>
</feature>
<evidence type="ECO:0000256" key="5">
    <source>
        <dbReference type="ARBA" id="ARBA00023136"/>
    </source>
</evidence>
<dbReference type="PANTHER" id="PTHR12011:SF347">
    <property type="entry name" value="FI21270P1-RELATED"/>
    <property type="match status" value="1"/>
</dbReference>
<comment type="subcellular location">
    <subcellularLocation>
        <location evidence="1">Membrane</location>
        <topology evidence="1">Multi-pass membrane protein</topology>
    </subcellularLocation>
</comment>
<organism evidence="11 12">
    <name type="scientific">Stylophora pistillata</name>
    <name type="common">Smooth cauliflower coral</name>
    <dbReference type="NCBI Taxonomy" id="50429"/>
    <lineage>
        <taxon>Eukaryota</taxon>
        <taxon>Metazoa</taxon>
        <taxon>Cnidaria</taxon>
        <taxon>Anthozoa</taxon>
        <taxon>Hexacorallia</taxon>
        <taxon>Scleractinia</taxon>
        <taxon>Astrocoeniina</taxon>
        <taxon>Pocilloporidae</taxon>
        <taxon>Stylophora</taxon>
    </lineage>
</organism>
<evidence type="ECO:0000256" key="1">
    <source>
        <dbReference type="ARBA" id="ARBA00004141"/>
    </source>
</evidence>
<name>A0A2B4RF69_STYPI</name>
<dbReference type="Proteomes" id="UP000225706">
    <property type="component" value="Unassembled WGS sequence"/>
</dbReference>
<dbReference type="GO" id="GO:0005886">
    <property type="term" value="C:plasma membrane"/>
    <property type="evidence" value="ECO:0007669"/>
    <property type="project" value="TreeGrafter"/>
</dbReference>
<feature type="transmembrane region" description="Helical" evidence="9">
    <location>
        <begin position="263"/>
        <end position="287"/>
    </location>
</feature>
<feature type="transmembrane region" description="Helical" evidence="9">
    <location>
        <begin position="336"/>
        <end position="357"/>
    </location>
</feature>
<keyword evidence="3 9" id="KW-0812">Transmembrane</keyword>
<dbReference type="GO" id="GO:0004930">
    <property type="term" value="F:G protein-coupled receptor activity"/>
    <property type="evidence" value="ECO:0007669"/>
    <property type="project" value="InterPro"/>
</dbReference>
<keyword evidence="5 9" id="KW-0472">Membrane</keyword>
<dbReference type="PANTHER" id="PTHR12011">
    <property type="entry name" value="ADHESION G-PROTEIN COUPLED RECEPTOR"/>
    <property type="match status" value="1"/>
</dbReference>
<evidence type="ECO:0000256" key="4">
    <source>
        <dbReference type="ARBA" id="ARBA00022989"/>
    </source>
</evidence>
<dbReference type="EMBL" id="LSMT01000560">
    <property type="protein sequence ID" value="PFX16261.1"/>
    <property type="molecule type" value="Genomic_DNA"/>
</dbReference>
<evidence type="ECO:0000313" key="12">
    <source>
        <dbReference type="Proteomes" id="UP000225706"/>
    </source>
</evidence>
<keyword evidence="12" id="KW-1185">Reference proteome</keyword>
<feature type="transmembrane region" description="Helical" evidence="9">
    <location>
        <begin position="154"/>
        <end position="171"/>
    </location>
</feature>
<comment type="caution">
    <text evidence="11">The sequence shown here is derived from an EMBL/GenBank/DDBJ whole genome shotgun (WGS) entry which is preliminary data.</text>
</comment>
<keyword evidence="4 9" id="KW-1133">Transmembrane helix</keyword>
<feature type="transmembrane region" description="Helical" evidence="9">
    <location>
        <begin position="183"/>
        <end position="208"/>
    </location>
</feature>
<dbReference type="FunFam" id="1.20.1070.10:FF:000058">
    <property type="entry name" value="Adhesion G protein-coupled receptor F5"/>
    <property type="match status" value="1"/>
</dbReference>
<feature type="region of interest" description="Disordered" evidence="8">
    <location>
        <begin position="386"/>
        <end position="433"/>
    </location>
</feature>
<accession>A0A2B4RF69</accession>
<dbReference type="Gene3D" id="1.20.1070.10">
    <property type="entry name" value="Rhodopsin 7-helix transmembrane proteins"/>
    <property type="match status" value="1"/>
</dbReference>
<sequence length="433" mass="49091">MGSGLDTKVRKVPKGVSTDVEISFYINNNSSESKMVQVIITYKVFKDAGRVIAVILHRKARNEASLWNYNGSIYTLISDVVGIELDPPQNETIQDKIIIYFSHNEEGNIPPEHRRALLIITYVGCSLSLVGEALVIFVYVTFMKIKAEGIQVRLNLSTALFLAQLVFLSGIDATSNKSVCILVAVLLHYFYLAAFGWMLIEGVFLYIMIVEVFNTVNMRYLYFFGWGFPIVPIVISLIIGSGGEKGLDTYTNENFCWLSFHKHLSWAFIVPVLLVTVINFGVLMAVLREIRNLHEPNPSKMKTLRKTLKSFIILSPLLGLTWIFGLLAVTDAGLEFQYVFTILNSTQGMLIFLLHVLRNSEVRAAFQHKMLKWRFNIFHSSSSSRTHAEMSAQSGGKRKRKVDHEEHKKELNHNTRPGEQMAFIVRLPPPSVR</sequence>
<dbReference type="SUPFAM" id="SSF81321">
    <property type="entry name" value="Family A G protein-coupled receptor-like"/>
    <property type="match status" value="1"/>
</dbReference>
<evidence type="ECO:0000256" key="2">
    <source>
        <dbReference type="ARBA" id="ARBA00007343"/>
    </source>
</evidence>
<protein>
    <submittedName>
        <fullName evidence="11">Putative G-protein coupled receptor 133</fullName>
    </submittedName>
</protein>
<reference evidence="12" key="1">
    <citation type="journal article" date="2017" name="bioRxiv">
        <title>Comparative analysis of the genomes of Stylophora pistillata and Acropora digitifera provides evidence for extensive differences between species of corals.</title>
        <authorList>
            <person name="Voolstra C.R."/>
            <person name="Li Y."/>
            <person name="Liew Y.J."/>
            <person name="Baumgarten S."/>
            <person name="Zoccola D."/>
            <person name="Flot J.-F."/>
            <person name="Tambutte S."/>
            <person name="Allemand D."/>
            <person name="Aranda M."/>
        </authorList>
    </citation>
    <scope>NUCLEOTIDE SEQUENCE [LARGE SCALE GENOMIC DNA]</scope>
</reference>
<gene>
    <name evidence="11" type="primary">GPR133</name>
    <name evidence="11" type="ORF">AWC38_SpisGene19460</name>
</gene>
<dbReference type="InterPro" id="IPR000832">
    <property type="entry name" value="GPCR_2_secretin-like"/>
</dbReference>
<dbReference type="GO" id="GO:0007166">
    <property type="term" value="P:cell surface receptor signaling pathway"/>
    <property type="evidence" value="ECO:0007669"/>
    <property type="project" value="InterPro"/>
</dbReference>
<proteinExistence type="inferred from homology"/>